<organism evidence="1 2">
    <name type="scientific">Mycolicibacter heraklionensis</name>
    <dbReference type="NCBI Taxonomy" id="512402"/>
    <lineage>
        <taxon>Bacteria</taxon>
        <taxon>Bacillati</taxon>
        <taxon>Actinomycetota</taxon>
        <taxon>Actinomycetes</taxon>
        <taxon>Mycobacteriales</taxon>
        <taxon>Mycobacteriaceae</taxon>
        <taxon>Mycolicibacter</taxon>
    </lineage>
</organism>
<accession>A0ABR5FA19</accession>
<proteinExistence type="predicted"/>
<reference evidence="1 2" key="1">
    <citation type="submission" date="2015-05" db="EMBL/GenBank/DDBJ databases">
        <title>Genome sequence of Mycobacterium heraklionense Davo strain.</title>
        <authorList>
            <person name="Greninger A.L."/>
            <person name="Cunningham G."/>
            <person name="Miller S."/>
        </authorList>
    </citation>
    <scope>NUCLEOTIDE SEQUENCE [LARGE SCALE GENOMIC DNA]</scope>
    <source>
        <strain evidence="1 2">Davo</strain>
    </source>
</reference>
<keyword evidence="2" id="KW-1185">Reference proteome</keyword>
<protein>
    <recommendedName>
        <fullName evidence="3">Minor tail protein</fullName>
    </recommendedName>
</protein>
<evidence type="ECO:0000313" key="1">
    <source>
        <dbReference type="EMBL" id="KLO25907.1"/>
    </source>
</evidence>
<dbReference type="RefSeq" id="WP_047321245.1">
    <property type="nucleotide sequence ID" value="NZ_LDPO01000027.1"/>
</dbReference>
<name>A0ABR5FA19_9MYCO</name>
<sequence length="1282" mass="135552">MSASFGGNANNYQAPEARALGSIAKAPGPDVNTDFTKMLTQHDAQIKFLASQVKQAKKSADEANQNPIQQLQQFIADLTVLLGGGELPKGALEFGDLQYILPAVGALFGFGEGGFPVNLFAAAEKFFLGYVVPNQQYADLMIAGINSWGEQLGIDPQFLTDLAALVRAFDDLFTAIQELLGACTSFISQLFTPDGTNLGPLGQILKPIVSFLGFGWLDLSKFGDGVSWVTDGLDPGVRKLVASINDFTTMIVALTGAINSVETDMVGYLKDQGSVFDKTVGQLLQWIGNMLGIHSSGAPEVAGVEHAPPISADVTVWTIDDDADNGWVFDGSTSYVDNGGSFVTNGTGVAKRLVTQDRIPCFSAQKLTVYDHFRWGGLPADADAGACVVFYTGPTEIGQVNLPLPNDTDGDDWTQVTGSVTAPADADGFAVGVYVSAAVTTGTVRVGQISTRNWTWIAQRQVTAFMNYFDNLGHVFDNVDWTSSTVLSQMWQGIVNTWIQPIAGWLTPDSPINAANLVGNLFPDGLPLSWLVSTPRNELDNGDFRTAIAITGSSDWRWVDGVYFADSTSTGAAVTAADGTMHALRSNAIDVVANKSIWMSVEVLAAGLTGANTPVQLWAVPDVGLPVLLDSVFPDGGDSGWHGAPMGADSATLQASYTPAAGVSTVQMRFVVTGDATAGEIYFDHAKSWIVGGWLERIWDQVTDIFDAFTNADTQEEFAGAWNLVLDLFELPHPDKFWTWLVYSFIAPVFGLDATATAAVGDDIVALQDAQDTANEAFSDLMTALGRALTQDPLFSAQQAADITAAWNEYMAILAGTREDTNHAYEDILARLLHTDGSIDHAKVNGLEDFVSGVLTALGVSEDTISGINDDIETIAGAQATTNAAYQNLLNGWWEALTGKDADGDQNVETWTSAWDEFTGVLSGAHEDSNHAWTDIWNRLSGLNSDGSIAHDRIVGLQAFVDSVLSALGVEAGTITGIGNDIQDIASSQAATNAAYQNLLNGWWEALTGKDADGDQTVETWSSAWNEFTGVLSGAHEASNDAWQDIWNRLFNLNSNGTFNAGGLAGNLAYSSLPSSYTNINTDLANLFNDVIFANGRGWDDIGADLSALINDLIGGSHSHTVTPGQLPPKNVGSTGSGNNIGEDVSNAQGSATSAANDAAAIGSQVAGVVAPDIPAAPTWLFAIAVPLTSGHPGIGAAGQDVWYRVTATNSAGESIASNAAYVHASFGPIAAQLSWVVPAGATNINVWRGISSNPLMIFPKEPAYGQYTAVGNVATWTDLGD</sequence>
<dbReference type="EMBL" id="LDPO01000027">
    <property type="protein sequence ID" value="KLO25907.1"/>
    <property type="molecule type" value="Genomic_DNA"/>
</dbReference>
<evidence type="ECO:0000313" key="2">
    <source>
        <dbReference type="Proteomes" id="UP000036464"/>
    </source>
</evidence>
<dbReference type="Proteomes" id="UP000036464">
    <property type="component" value="Unassembled WGS sequence"/>
</dbReference>
<evidence type="ECO:0008006" key="3">
    <source>
        <dbReference type="Google" id="ProtNLM"/>
    </source>
</evidence>
<gene>
    <name evidence="1" type="ORF">ABW16_21605</name>
</gene>
<comment type="caution">
    <text evidence="1">The sequence shown here is derived from an EMBL/GenBank/DDBJ whole genome shotgun (WGS) entry which is preliminary data.</text>
</comment>